<dbReference type="InterPro" id="IPR029044">
    <property type="entry name" value="Nucleotide-diphossugar_trans"/>
</dbReference>
<name>A0A932MRK4_UNCTE</name>
<evidence type="ECO:0000313" key="1">
    <source>
        <dbReference type="EMBL" id="MBI3129146.1"/>
    </source>
</evidence>
<dbReference type="EMBL" id="JACPUR010000038">
    <property type="protein sequence ID" value="MBI3129146.1"/>
    <property type="molecule type" value="Genomic_DNA"/>
</dbReference>
<dbReference type="Pfam" id="PF09837">
    <property type="entry name" value="DUF2064"/>
    <property type="match status" value="1"/>
</dbReference>
<dbReference type="SUPFAM" id="SSF53448">
    <property type="entry name" value="Nucleotide-diphospho-sugar transferases"/>
    <property type="match status" value="1"/>
</dbReference>
<dbReference type="Proteomes" id="UP000782312">
    <property type="component" value="Unassembled WGS sequence"/>
</dbReference>
<dbReference type="InterPro" id="IPR018641">
    <property type="entry name" value="Trfase_1_rSAM/seldom-assoc"/>
</dbReference>
<protein>
    <submittedName>
        <fullName evidence="1">TIGR04282 family arsenosugar biosynthesis glycosyltransferase</fullName>
    </submittedName>
</protein>
<dbReference type="PANTHER" id="PTHR36529:SF1">
    <property type="entry name" value="GLYCOSYLTRANSFERASE"/>
    <property type="match status" value="1"/>
</dbReference>
<comment type="caution">
    <text evidence="1">The sequence shown here is derived from an EMBL/GenBank/DDBJ whole genome shotgun (WGS) entry which is preliminary data.</text>
</comment>
<organism evidence="1 2">
    <name type="scientific">Tectimicrobiota bacterium</name>
    <dbReference type="NCBI Taxonomy" id="2528274"/>
    <lineage>
        <taxon>Bacteria</taxon>
        <taxon>Pseudomonadati</taxon>
        <taxon>Nitrospinota/Tectimicrobiota group</taxon>
        <taxon>Candidatus Tectimicrobiota</taxon>
    </lineage>
</organism>
<dbReference type="PANTHER" id="PTHR36529">
    <property type="entry name" value="SLL1095 PROTEIN"/>
    <property type="match status" value="1"/>
</dbReference>
<gene>
    <name evidence="1" type="ORF">HYZ11_16185</name>
</gene>
<dbReference type="NCBIfam" id="TIGR04282">
    <property type="entry name" value="glyco_like_cofC"/>
    <property type="match status" value="1"/>
</dbReference>
<evidence type="ECO:0000313" key="2">
    <source>
        <dbReference type="Proteomes" id="UP000782312"/>
    </source>
</evidence>
<reference evidence="1" key="1">
    <citation type="submission" date="2020-07" db="EMBL/GenBank/DDBJ databases">
        <title>Huge and variable diversity of episymbiotic CPR bacteria and DPANN archaea in groundwater ecosystems.</title>
        <authorList>
            <person name="He C.Y."/>
            <person name="Keren R."/>
            <person name="Whittaker M."/>
            <person name="Farag I.F."/>
            <person name="Doudna J."/>
            <person name="Cate J.H.D."/>
            <person name="Banfield J.F."/>
        </authorList>
    </citation>
    <scope>NUCLEOTIDE SEQUENCE</scope>
    <source>
        <strain evidence="1">NC_groundwater_763_Ag_S-0.2um_68_21</strain>
    </source>
</reference>
<sequence>MTPRECLILFARPPRPGQVKTRLSPLLGPEGAAGLYEAFLLDAARLAREFRAARPGLGLVAEWALGEGEDASALPLSAWLPGPFRHRAQAGADLGARMASALERALMESAAAVLIGTDFPDLPARILADAFDALAAPSSKPVRAAIGPAGDGGYYLIGLSAPRREIFEGIAWGTEGVFDATVHKLLALEAEVSVLDRWEDVDSPAALEALRLRLAARPAEVARHTREWLGGEP</sequence>
<dbReference type="AlphaFoldDB" id="A0A932MRK4"/>
<dbReference type="Gene3D" id="3.90.550.10">
    <property type="entry name" value="Spore Coat Polysaccharide Biosynthesis Protein SpsA, Chain A"/>
    <property type="match status" value="1"/>
</dbReference>
<proteinExistence type="predicted"/>
<accession>A0A932MRK4</accession>